<sequence length="73" mass="8182">MFHDAEPLLLVIGEDLGGADIDAHPAAATGLFMDQYFEHQQFLLITWEWRGRLTTISSGIVPRAWVAQERQGS</sequence>
<evidence type="ECO:0000313" key="1">
    <source>
        <dbReference type="EMBL" id="BDV44180.1"/>
    </source>
</evidence>
<evidence type="ECO:0000313" key="2">
    <source>
        <dbReference type="Proteomes" id="UP001317705"/>
    </source>
</evidence>
<keyword evidence="2" id="KW-1185">Reference proteome</keyword>
<accession>A0ABM8ENZ8</accession>
<dbReference type="Proteomes" id="UP001317705">
    <property type="component" value="Chromosome"/>
</dbReference>
<name>A0ABM8ENZ8_9BACT</name>
<reference evidence="1 2" key="1">
    <citation type="submission" date="2022-12" db="EMBL/GenBank/DDBJ databases">
        <title>Polyphasic characterization of Geotalea uranireducens NIT-SL11 newly isolated from a complex of sewage sludge and microbially reduced graphene oxide.</title>
        <authorList>
            <person name="Xie L."/>
            <person name="Yoshida N."/>
            <person name="Meng L."/>
        </authorList>
    </citation>
    <scope>NUCLEOTIDE SEQUENCE [LARGE SCALE GENOMIC DNA]</scope>
    <source>
        <strain evidence="1 2">NIT-SL11</strain>
    </source>
</reference>
<proteinExistence type="predicted"/>
<dbReference type="EMBL" id="AP027151">
    <property type="protein sequence ID" value="BDV44180.1"/>
    <property type="molecule type" value="Genomic_DNA"/>
</dbReference>
<protein>
    <submittedName>
        <fullName evidence="1">Uncharacterized protein</fullName>
    </submittedName>
</protein>
<organism evidence="1 2">
    <name type="scientific">Geotalea uraniireducens</name>
    <dbReference type="NCBI Taxonomy" id="351604"/>
    <lineage>
        <taxon>Bacteria</taxon>
        <taxon>Pseudomonadati</taxon>
        <taxon>Thermodesulfobacteriota</taxon>
        <taxon>Desulfuromonadia</taxon>
        <taxon>Geobacterales</taxon>
        <taxon>Geobacteraceae</taxon>
        <taxon>Geotalea</taxon>
    </lineage>
</organism>
<gene>
    <name evidence="1" type="ORF">GURASL_31030</name>
</gene>